<evidence type="ECO:0000256" key="3">
    <source>
        <dbReference type="ARBA" id="ARBA00022512"/>
    </source>
</evidence>
<evidence type="ECO:0000256" key="4">
    <source>
        <dbReference type="ARBA" id="ARBA00022523"/>
    </source>
</evidence>
<comment type="caution">
    <text evidence="8">The sequence shown here is derived from an EMBL/GenBank/DDBJ whole genome shotgun (WGS) entry which is preliminary data.</text>
</comment>
<evidence type="ECO:0000256" key="6">
    <source>
        <dbReference type="ARBA" id="ARBA00023180"/>
    </source>
</evidence>
<protein>
    <recommendedName>
        <fullName evidence="7">BURP domain-containing protein</fullName>
    </recommendedName>
</protein>
<keyword evidence="3" id="KW-0964">Secreted</keyword>
<keyword evidence="9" id="KW-1185">Reference proteome</keyword>
<keyword evidence="5" id="KW-0732">Signal</keyword>
<dbReference type="InterPro" id="IPR004873">
    <property type="entry name" value="BURP_dom"/>
</dbReference>
<proteinExistence type="predicted"/>
<evidence type="ECO:0000259" key="7">
    <source>
        <dbReference type="PROSITE" id="PS51277"/>
    </source>
</evidence>
<keyword evidence="4" id="KW-0052">Apoplast</keyword>
<evidence type="ECO:0000256" key="2">
    <source>
        <dbReference type="ARBA" id="ARBA00004271"/>
    </source>
</evidence>
<dbReference type="SMART" id="SM01045">
    <property type="entry name" value="BURP"/>
    <property type="match status" value="1"/>
</dbReference>
<dbReference type="AlphaFoldDB" id="A0AAN9KN24"/>
<dbReference type="PANTHER" id="PTHR31458">
    <property type="entry name" value="POLYGALACTURONASE 1 BETA-LIKE PROTEIN 2"/>
    <property type="match status" value="1"/>
</dbReference>
<name>A0AAN9KN24_CANGL</name>
<evidence type="ECO:0000313" key="8">
    <source>
        <dbReference type="EMBL" id="KAK7320517.1"/>
    </source>
</evidence>
<keyword evidence="3" id="KW-0134">Cell wall</keyword>
<dbReference type="Pfam" id="PF03181">
    <property type="entry name" value="BURP"/>
    <property type="match status" value="1"/>
</dbReference>
<feature type="domain" description="BURP" evidence="7">
    <location>
        <begin position="429"/>
        <end position="640"/>
    </location>
</feature>
<evidence type="ECO:0000256" key="1">
    <source>
        <dbReference type="ARBA" id="ARBA00004191"/>
    </source>
</evidence>
<evidence type="ECO:0000256" key="5">
    <source>
        <dbReference type="ARBA" id="ARBA00022729"/>
    </source>
</evidence>
<keyword evidence="6" id="KW-0325">Glycoprotein</keyword>
<dbReference type="Proteomes" id="UP001367508">
    <property type="component" value="Unassembled WGS sequence"/>
</dbReference>
<accession>A0AAN9KN24</accession>
<comment type="subcellular location">
    <subcellularLocation>
        <location evidence="1">Secreted</location>
        <location evidence="1">Cell wall</location>
    </subcellularLocation>
    <subcellularLocation>
        <location evidence="2">Secreted</location>
        <location evidence="2">Extracellular space</location>
        <location evidence="2">Apoplast</location>
    </subcellularLocation>
</comment>
<dbReference type="PROSITE" id="PS51277">
    <property type="entry name" value="BURP"/>
    <property type="match status" value="1"/>
</dbReference>
<dbReference type="InterPro" id="IPR051897">
    <property type="entry name" value="PG-associated_BURP"/>
</dbReference>
<dbReference type="GO" id="GO:0048046">
    <property type="term" value="C:apoplast"/>
    <property type="evidence" value="ECO:0007669"/>
    <property type="project" value="UniProtKB-SubCell"/>
</dbReference>
<dbReference type="EMBL" id="JAYMYQ010000007">
    <property type="protein sequence ID" value="KAK7320517.1"/>
    <property type="molecule type" value="Genomic_DNA"/>
</dbReference>
<gene>
    <name evidence="8" type="ORF">VNO77_30063</name>
</gene>
<reference evidence="8 9" key="1">
    <citation type="submission" date="2024-01" db="EMBL/GenBank/DDBJ databases">
        <title>The genomes of 5 underutilized Papilionoideae crops provide insights into root nodulation and disease resistanc.</title>
        <authorList>
            <person name="Jiang F."/>
        </authorList>
    </citation>
    <scope>NUCLEOTIDE SEQUENCE [LARGE SCALE GENOMIC DNA]</scope>
    <source>
        <strain evidence="8">LVBAO_FW01</strain>
        <tissue evidence="8">Leaves</tissue>
    </source>
</reference>
<dbReference type="PANTHER" id="PTHR31458:SF2">
    <property type="entry name" value="POLYGALACTURONASE 1 BETA-LIKE PROTEIN 2"/>
    <property type="match status" value="1"/>
</dbReference>
<sequence length="641" mass="70414">MRLKLTIYIQSKLKPNRPAPLMNMRKQLMRHMSHILLLLLVSSLSVSNVGSTAEKNENPFTPKAFLIRYWDNKITNKLPKPQFLLSKASPLSAVETATFAKLAADNTLLTQLSRFCSSAHLLCSETSPLLAKHKGDSKFAVYNNKNFTNYGTSRLGGLDSFKNYSDNQRVNIPINDFRQYSKTSTNHKDDFSSYGSFGNLVLESFHSYADGAIAGASTFDNYAHPTNGDDNLVFTSYSDDATRRTQSFTSYTEDGNGGEQSFAGYGKHGNDAENSFQGYGTSANPTITGFSSYGEDGVKANDTFKNYANSGNNPTNTFENYGNGVNGAIDRFDTYRSDANAGSDSFQNYGKGSNGADVDFTGYDKSVNSNSDKFTGYGKGAEKQRLGFSGYRVNSTFAEYAKEGVTFASYKNDSFSGTTVKKWIEEGKFFRESMLKEGTVMVMPDIKDKMPQRSFLPRAVLSKIPFTVYGVNRVFNVGAGSSLEKIVKESVSECERAPSQGETKRCVGSIEDMVDFATRVLGPNIVVRTTANVNGSKSNVMVGSVRGINGGRITESVSCHQSLFPYLLYYCHSVPKVRVYEADLLDPNSKAKINHGVAICHLDTSAWSPSHGAFLALGSGPGRIEVCHWIFENDMTWTVAD</sequence>
<organism evidence="8 9">
    <name type="scientific">Canavalia gladiata</name>
    <name type="common">Sword bean</name>
    <name type="synonym">Dolichos gladiatus</name>
    <dbReference type="NCBI Taxonomy" id="3824"/>
    <lineage>
        <taxon>Eukaryota</taxon>
        <taxon>Viridiplantae</taxon>
        <taxon>Streptophyta</taxon>
        <taxon>Embryophyta</taxon>
        <taxon>Tracheophyta</taxon>
        <taxon>Spermatophyta</taxon>
        <taxon>Magnoliopsida</taxon>
        <taxon>eudicotyledons</taxon>
        <taxon>Gunneridae</taxon>
        <taxon>Pentapetalae</taxon>
        <taxon>rosids</taxon>
        <taxon>fabids</taxon>
        <taxon>Fabales</taxon>
        <taxon>Fabaceae</taxon>
        <taxon>Papilionoideae</taxon>
        <taxon>50 kb inversion clade</taxon>
        <taxon>NPAAA clade</taxon>
        <taxon>indigoferoid/millettioid clade</taxon>
        <taxon>Phaseoleae</taxon>
        <taxon>Canavalia</taxon>
    </lineage>
</organism>
<evidence type="ECO:0000313" key="9">
    <source>
        <dbReference type="Proteomes" id="UP001367508"/>
    </source>
</evidence>